<evidence type="ECO:0000313" key="4">
    <source>
        <dbReference type="EMBL" id="NXH37563.1"/>
    </source>
</evidence>
<feature type="non-terminal residue" evidence="4">
    <location>
        <position position="1"/>
    </location>
</feature>
<dbReference type="PROSITE" id="PS50878">
    <property type="entry name" value="RT_POL"/>
    <property type="match status" value="1"/>
</dbReference>
<comment type="caution">
    <text evidence="4">The sequence shown here is derived from an EMBL/GenBank/DDBJ whole genome shotgun (WGS) entry which is preliminary data.</text>
</comment>
<dbReference type="AlphaFoldDB" id="A0A7K9JH46"/>
<evidence type="ECO:0000313" key="5">
    <source>
        <dbReference type="Proteomes" id="UP000523279"/>
    </source>
</evidence>
<name>A0A7K9JH46_9PASE</name>
<dbReference type="InterPro" id="IPR000477">
    <property type="entry name" value="RT_dom"/>
</dbReference>
<accession>A0A7K9JH46</accession>
<dbReference type="InterPro" id="IPR051320">
    <property type="entry name" value="Viral_Replic_Matur_Polypro"/>
</dbReference>
<dbReference type="Proteomes" id="UP000523279">
    <property type="component" value="Unassembled WGS sequence"/>
</dbReference>
<evidence type="ECO:0000259" key="3">
    <source>
        <dbReference type="PROSITE" id="PS50878"/>
    </source>
</evidence>
<evidence type="ECO:0000256" key="1">
    <source>
        <dbReference type="ARBA" id="ARBA00010879"/>
    </source>
</evidence>
<dbReference type="Pfam" id="PF00078">
    <property type="entry name" value="RVT_1"/>
    <property type="match status" value="1"/>
</dbReference>
<dbReference type="Gene3D" id="3.10.10.10">
    <property type="entry name" value="HIV Type 1 Reverse Transcriptase, subunit A, domain 1"/>
    <property type="match status" value="1"/>
</dbReference>
<dbReference type="Gene3D" id="3.30.70.270">
    <property type="match status" value="2"/>
</dbReference>
<keyword evidence="5" id="KW-1185">Reference proteome</keyword>
<feature type="domain" description="Reverse transcriptase" evidence="3">
    <location>
        <begin position="1"/>
        <end position="120"/>
    </location>
</feature>
<proteinExistence type="inferred from homology"/>
<organism evidence="4 5">
    <name type="scientific">Dicaeum eximium</name>
    <dbReference type="NCBI Taxonomy" id="667154"/>
    <lineage>
        <taxon>Eukaryota</taxon>
        <taxon>Metazoa</taxon>
        <taxon>Chordata</taxon>
        <taxon>Craniata</taxon>
        <taxon>Vertebrata</taxon>
        <taxon>Euteleostomi</taxon>
        <taxon>Archelosauria</taxon>
        <taxon>Archosauria</taxon>
        <taxon>Dinosauria</taxon>
        <taxon>Saurischia</taxon>
        <taxon>Theropoda</taxon>
        <taxon>Coelurosauria</taxon>
        <taxon>Aves</taxon>
        <taxon>Neognathae</taxon>
        <taxon>Neoaves</taxon>
        <taxon>Telluraves</taxon>
        <taxon>Australaves</taxon>
        <taxon>Passeriformes</taxon>
        <taxon>Passeroidea</taxon>
        <taxon>Dicaeidae</taxon>
        <taxon>Dicaeum</taxon>
    </lineage>
</organism>
<comment type="similarity">
    <text evidence="1">Belongs to the beta type-B retroviral polymerase family. HERV class-II K(HML-2) pol subfamily.</text>
</comment>
<dbReference type="InterPro" id="IPR043502">
    <property type="entry name" value="DNA/RNA_pol_sf"/>
</dbReference>
<dbReference type="GO" id="GO:0004523">
    <property type="term" value="F:RNA-DNA hybrid ribonuclease activity"/>
    <property type="evidence" value="ECO:0007669"/>
    <property type="project" value="UniProtKB-EC"/>
</dbReference>
<dbReference type="SUPFAM" id="SSF56672">
    <property type="entry name" value="DNA/RNA polymerases"/>
    <property type="match status" value="1"/>
</dbReference>
<dbReference type="EC" id="3.1.26.4" evidence="2"/>
<protein>
    <recommendedName>
        <fullName evidence="2">ribonuclease H</fullName>
        <ecNumber evidence="2">3.1.26.4</ecNumber>
    </recommendedName>
</protein>
<evidence type="ECO:0000256" key="2">
    <source>
        <dbReference type="ARBA" id="ARBA00012180"/>
    </source>
</evidence>
<dbReference type="PANTHER" id="PTHR33064:SF37">
    <property type="entry name" value="RIBONUCLEASE H"/>
    <property type="match status" value="1"/>
</dbReference>
<dbReference type="EMBL" id="VWZP01000124">
    <property type="protein sequence ID" value="NXH37563.1"/>
    <property type="molecule type" value="Genomic_DNA"/>
</dbReference>
<dbReference type="PANTHER" id="PTHR33064">
    <property type="entry name" value="POL PROTEIN"/>
    <property type="match status" value="1"/>
</dbReference>
<gene>
    <name evidence="4" type="primary">Tf29_0</name>
    <name evidence="4" type="ORF">DICEXI_R10190</name>
</gene>
<feature type="non-terminal residue" evidence="4">
    <location>
        <position position="212"/>
    </location>
</feature>
<reference evidence="4 5" key="1">
    <citation type="submission" date="2019-09" db="EMBL/GenBank/DDBJ databases">
        <title>Bird 10,000 Genomes (B10K) Project - Family phase.</title>
        <authorList>
            <person name="Zhang G."/>
        </authorList>
    </citation>
    <scope>NUCLEOTIDE SEQUENCE [LARGE SCALE GENOMIC DNA]</scope>
    <source>
        <strain evidence="4">B10K-DU-001-34</strain>
        <tissue evidence="4">Muscle</tissue>
    </source>
</reference>
<sequence>ATIDVKDMFFMIPIQPEDMNCFAFTWDGQQYTFTRLPQGYKHSPTVAHHALAQELEKISKPDNVAVYQYTDDILVGGEEKEVVGHIQQKIISHLESLDLQIPSEKNQKPSQEVKFLGIWRKAGMTCIPPDTLTSLDQIKMPESRKELQQVLGLLVFWRKHIPYFSIIARPLYDLLRKGVQWEWTPSQKEALQVLIFEATAHQALDPIHATDP</sequence>
<dbReference type="InterPro" id="IPR043128">
    <property type="entry name" value="Rev_trsase/Diguanyl_cyclase"/>
</dbReference>